<keyword evidence="1" id="KW-0732">Signal</keyword>
<evidence type="ECO:0000256" key="1">
    <source>
        <dbReference type="SAM" id="SignalP"/>
    </source>
</evidence>
<feature type="chain" id="PRO_5034610144" evidence="1">
    <location>
        <begin position="23"/>
        <end position="123"/>
    </location>
</feature>
<dbReference type="Proteomes" id="UP000182058">
    <property type="component" value="Chromosome I"/>
</dbReference>
<dbReference type="EMBL" id="JAEKCZ010000001">
    <property type="protein sequence ID" value="MBJ2254942.1"/>
    <property type="molecule type" value="Genomic_DNA"/>
</dbReference>
<evidence type="ECO:0000313" key="4">
    <source>
        <dbReference type="Proteomes" id="UP000182058"/>
    </source>
</evidence>
<proteinExistence type="predicted"/>
<keyword evidence="4" id="KW-1185">Reference proteome</keyword>
<accession>A0A8I1K7Y8</accession>
<dbReference type="EMBL" id="LT629795">
    <property type="protein sequence ID" value="SDU41851.1"/>
    <property type="molecule type" value="Genomic_DNA"/>
</dbReference>
<dbReference type="AlphaFoldDB" id="A0A8I1K7Y8"/>
<gene>
    <name evidence="2" type="ORF">JFT45_00180</name>
    <name evidence="3" type="ORF">SAMN04490201_1520</name>
</gene>
<evidence type="ECO:0000313" key="2">
    <source>
        <dbReference type="EMBL" id="MBJ2254942.1"/>
    </source>
</evidence>
<name>A0A8I1K7Y8_9PSED</name>
<organism evidence="2 5">
    <name type="scientific">Pseudomonas psychrophila</name>
    <dbReference type="NCBI Taxonomy" id="122355"/>
    <lineage>
        <taxon>Bacteria</taxon>
        <taxon>Pseudomonadati</taxon>
        <taxon>Pseudomonadota</taxon>
        <taxon>Gammaproteobacteria</taxon>
        <taxon>Pseudomonadales</taxon>
        <taxon>Pseudomonadaceae</taxon>
        <taxon>Pseudomonas</taxon>
    </lineage>
</organism>
<dbReference type="RefSeq" id="WP_037031935.1">
    <property type="nucleotide sequence ID" value="NZ_JAEKCZ010000001.1"/>
</dbReference>
<evidence type="ECO:0000313" key="5">
    <source>
        <dbReference type="Proteomes" id="UP000658390"/>
    </source>
</evidence>
<sequence>MRKMASAAVVATGLLAASGAWAWTMKEGTIQFSNGEVSYCQSWALDAVSIMLGRQENRPPTFVYDEYYEPSDATRQMRDVFERDAETYPIEETEEKKLAAAEKFGNNVKGRCFKAYIERVPQS</sequence>
<reference evidence="2" key="2">
    <citation type="submission" date="2020-12" db="EMBL/GenBank/DDBJ databases">
        <title>Antibiotic resistance and phylogeny of Pseudomonas spp. isolated over three decades from chicken meat in the Norwegian food chain.</title>
        <authorList>
            <person name="Moen B."/>
        </authorList>
    </citation>
    <scope>NUCLEOTIDE SEQUENCE</scope>
    <source>
        <strain evidence="2">MF6762</strain>
    </source>
</reference>
<protein>
    <submittedName>
        <fullName evidence="2">Uncharacterized protein</fullName>
    </submittedName>
</protein>
<reference evidence="3 4" key="1">
    <citation type="submission" date="2016-10" db="EMBL/GenBank/DDBJ databases">
        <authorList>
            <person name="Varghese N."/>
            <person name="Submissions S."/>
        </authorList>
    </citation>
    <scope>NUCLEOTIDE SEQUENCE [LARGE SCALE GENOMIC DNA]</scope>
    <source>
        <strain evidence="3 4">BS3667</strain>
    </source>
</reference>
<feature type="signal peptide" evidence="1">
    <location>
        <begin position="1"/>
        <end position="22"/>
    </location>
</feature>
<dbReference type="Proteomes" id="UP000658390">
    <property type="component" value="Unassembled WGS sequence"/>
</dbReference>
<evidence type="ECO:0000313" key="3">
    <source>
        <dbReference type="EMBL" id="SDU41851.1"/>
    </source>
</evidence>